<dbReference type="EMBL" id="FQWY01000004">
    <property type="protein sequence ID" value="SHG47314.1"/>
    <property type="molecule type" value="Genomic_DNA"/>
</dbReference>
<gene>
    <name evidence="2" type="ORF">SAMN02745221_00275</name>
</gene>
<protein>
    <submittedName>
        <fullName evidence="2">Zinc-ribbon domain-containing protein</fullName>
    </submittedName>
</protein>
<sequence>MEKSTRLSLRPEWLAYLLDKTGKKQSLLAPAISKRAGGLTREEINQLQKEEILDDKGNLTSKTRDIFACLARPRAVVRLRLTDGQGFGENNLYLGDKDEWILLTNRGEDLFLKYPVTPYMALQEVRELLGESFFSSIMWEENLSLEESVFLAALIDGARKKMLLAMAADSLETDIYLTQQDLFRWAADPGSNAQWLTVIIKGIIPEHLDLKLEKALISLEKKGFIKIDGSQVNLAPVTSFLASRLLVIDKVFSLRAVYQTGEGITQIGFVTVQGGVNDVLMLECDGQYVHWQGISPSDLLAMTKTIISNLQEIAQLLPEDADKPYCPSCQLEVLPEARFCSFCGTPLKTEGS</sequence>
<evidence type="ECO:0000259" key="1">
    <source>
        <dbReference type="Pfam" id="PF13240"/>
    </source>
</evidence>
<dbReference type="AlphaFoldDB" id="A0A1M5K3H6"/>
<dbReference type="Pfam" id="PF13240">
    <property type="entry name" value="Zn_Ribbon_1"/>
    <property type="match status" value="1"/>
</dbReference>
<dbReference type="Proteomes" id="UP000242329">
    <property type="component" value="Unassembled WGS sequence"/>
</dbReference>
<keyword evidence="3" id="KW-1185">Reference proteome</keyword>
<reference evidence="3" key="1">
    <citation type="submission" date="2016-11" db="EMBL/GenBank/DDBJ databases">
        <authorList>
            <person name="Varghese N."/>
            <person name="Submissions S."/>
        </authorList>
    </citation>
    <scope>NUCLEOTIDE SEQUENCE [LARGE SCALE GENOMIC DNA]</scope>
    <source>
        <strain evidence="3">DSM 11003</strain>
    </source>
</reference>
<dbReference type="STRING" id="1123382.SAMN02745221_00275"/>
<organism evidence="2 3">
    <name type="scientific">Thermosyntropha lipolytica DSM 11003</name>
    <dbReference type="NCBI Taxonomy" id="1123382"/>
    <lineage>
        <taxon>Bacteria</taxon>
        <taxon>Bacillati</taxon>
        <taxon>Bacillota</taxon>
        <taxon>Clostridia</taxon>
        <taxon>Eubacteriales</taxon>
        <taxon>Syntrophomonadaceae</taxon>
        <taxon>Thermosyntropha</taxon>
    </lineage>
</organism>
<evidence type="ECO:0000313" key="2">
    <source>
        <dbReference type="EMBL" id="SHG47314.1"/>
    </source>
</evidence>
<evidence type="ECO:0000313" key="3">
    <source>
        <dbReference type="Proteomes" id="UP000242329"/>
    </source>
</evidence>
<accession>A0A1M5K3H6</accession>
<dbReference type="InterPro" id="IPR026870">
    <property type="entry name" value="Zinc_ribbon_dom"/>
</dbReference>
<feature type="domain" description="Zinc-ribbon" evidence="1">
    <location>
        <begin position="325"/>
        <end position="347"/>
    </location>
</feature>
<proteinExistence type="predicted"/>
<name>A0A1M5K3H6_9FIRM</name>
<dbReference type="RefSeq" id="WP_073089186.1">
    <property type="nucleotide sequence ID" value="NZ_FQWY01000004.1"/>
</dbReference>
<dbReference type="OrthoDB" id="1807261at2"/>